<dbReference type="AlphaFoldDB" id="A0A117RQN4"/>
<sequence>MTSGGALTKAGALGLALLAAGLASGCGGTGPGGGATGPRTGAESPSPPSSPSPSPAATAPAQLCTRIIGYWSRRTLTEDTYGDYQSMGLSDGQYEILRKVVDAARAERERSDARTADRLIDRRARELCEERYRNGEPTGGPWG</sequence>
<dbReference type="STRING" id="661399.AQJ67_14365"/>
<dbReference type="Proteomes" id="UP000053429">
    <property type="component" value="Unassembled WGS sequence"/>
</dbReference>
<evidence type="ECO:0000256" key="2">
    <source>
        <dbReference type="SAM" id="SignalP"/>
    </source>
</evidence>
<dbReference type="RefSeq" id="WP_062719088.1">
    <property type="nucleotide sequence ID" value="NZ_KQ948927.1"/>
</dbReference>
<evidence type="ECO:0000256" key="1">
    <source>
        <dbReference type="SAM" id="MobiDB-lite"/>
    </source>
</evidence>
<evidence type="ECO:0000313" key="3">
    <source>
        <dbReference type="EMBL" id="KUO03934.1"/>
    </source>
</evidence>
<gene>
    <name evidence="3" type="ORF">AQJ67_14365</name>
</gene>
<reference evidence="3 4" key="1">
    <citation type="submission" date="2015-10" db="EMBL/GenBank/DDBJ databases">
        <title>Draft genome sequence of Streptomyces caeruleatus NRRL B-24802, type strain for the species Streptomyces caeruleatus.</title>
        <authorList>
            <person name="Ruckert C."/>
            <person name="Winkler A."/>
            <person name="Kalinowski J."/>
            <person name="Kampfer P."/>
            <person name="Glaeser S."/>
        </authorList>
    </citation>
    <scope>NUCLEOTIDE SEQUENCE [LARGE SCALE GENOMIC DNA]</scope>
    <source>
        <strain evidence="3 4">NRRL B-24802</strain>
    </source>
</reference>
<name>A0A117RQN4_9ACTN</name>
<feature type="compositionally biased region" description="Pro residues" evidence="1">
    <location>
        <begin position="45"/>
        <end position="54"/>
    </location>
</feature>
<keyword evidence="4" id="KW-1185">Reference proteome</keyword>
<evidence type="ECO:0008006" key="5">
    <source>
        <dbReference type="Google" id="ProtNLM"/>
    </source>
</evidence>
<dbReference type="EMBL" id="LMWY01000015">
    <property type="protein sequence ID" value="KUO03934.1"/>
    <property type="molecule type" value="Genomic_DNA"/>
</dbReference>
<feature type="compositionally biased region" description="Gly residues" evidence="1">
    <location>
        <begin position="27"/>
        <end position="36"/>
    </location>
</feature>
<protein>
    <recommendedName>
        <fullName evidence="5">Lipoprotein</fullName>
    </recommendedName>
</protein>
<organism evidence="3 4">
    <name type="scientific">Streptomyces caeruleatus</name>
    <dbReference type="NCBI Taxonomy" id="661399"/>
    <lineage>
        <taxon>Bacteria</taxon>
        <taxon>Bacillati</taxon>
        <taxon>Actinomycetota</taxon>
        <taxon>Actinomycetes</taxon>
        <taxon>Kitasatosporales</taxon>
        <taxon>Streptomycetaceae</taxon>
        <taxon>Streptomyces</taxon>
    </lineage>
</organism>
<feature type="region of interest" description="Disordered" evidence="1">
    <location>
        <begin position="27"/>
        <end position="59"/>
    </location>
</feature>
<comment type="caution">
    <text evidence="3">The sequence shown here is derived from an EMBL/GenBank/DDBJ whole genome shotgun (WGS) entry which is preliminary data.</text>
</comment>
<proteinExistence type="predicted"/>
<evidence type="ECO:0000313" key="4">
    <source>
        <dbReference type="Proteomes" id="UP000053429"/>
    </source>
</evidence>
<dbReference type="OrthoDB" id="3697710at2"/>
<feature type="signal peptide" evidence="2">
    <location>
        <begin position="1"/>
        <end position="25"/>
    </location>
</feature>
<feature type="chain" id="PRO_5038728550" description="Lipoprotein" evidence="2">
    <location>
        <begin position="26"/>
        <end position="143"/>
    </location>
</feature>
<keyword evidence="2" id="KW-0732">Signal</keyword>
<accession>A0A117RQN4</accession>